<organism evidence="1 2">
    <name type="scientific">Streptacidiphilus cavernicola</name>
    <dbReference type="NCBI Taxonomy" id="3342716"/>
    <lineage>
        <taxon>Bacteria</taxon>
        <taxon>Bacillati</taxon>
        <taxon>Actinomycetota</taxon>
        <taxon>Actinomycetes</taxon>
        <taxon>Kitasatosporales</taxon>
        <taxon>Streptomycetaceae</taxon>
        <taxon>Streptacidiphilus</taxon>
    </lineage>
</organism>
<dbReference type="Proteomes" id="UP001592528">
    <property type="component" value="Unassembled WGS sequence"/>
</dbReference>
<sequence length="168" mass="19431">MSAELSDSMLWHNYWLGMVGPRQREQRRGEHRADIVTVTGCVVEVQHASMSPTQIDGREREHGHMMWIWDGREFYQSGRLQLASFNGGVVQFHWRNPRRTMRACRRTVLLDLWQVGETGERMVLQVDALGEDGRGEGRLITHRALRLWMVSGIEYRSLTELPGRESAA</sequence>
<evidence type="ECO:0000313" key="2">
    <source>
        <dbReference type="Proteomes" id="UP001592528"/>
    </source>
</evidence>
<dbReference type="RefSeq" id="WP_030266180.1">
    <property type="nucleotide sequence ID" value="NZ_JBHEZZ010000039.1"/>
</dbReference>
<comment type="caution">
    <text evidence="1">The sequence shown here is derived from an EMBL/GenBank/DDBJ whole genome shotgun (WGS) entry which is preliminary data.</text>
</comment>
<reference evidence="1 2" key="1">
    <citation type="submission" date="2024-09" db="EMBL/GenBank/DDBJ databases">
        <authorList>
            <person name="Lee S.D."/>
        </authorList>
    </citation>
    <scope>NUCLEOTIDE SEQUENCE [LARGE SCALE GENOMIC DNA]</scope>
    <source>
        <strain evidence="1 2">N1-5</strain>
    </source>
</reference>
<accession>A0ABV6V077</accession>
<proteinExistence type="predicted"/>
<name>A0ABV6V077_9ACTN</name>
<gene>
    <name evidence="1" type="ORF">ACEZDJ_38195</name>
</gene>
<evidence type="ECO:0000313" key="1">
    <source>
        <dbReference type="EMBL" id="MFC1407131.1"/>
    </source>
</evidence>
<protein>
    <submittedName>
        <fullName evidence="1">Uncharacterized protein</fullName>
    </submittedName>
</protein>
<keyword evidence="2" id="KW-1185">Reference proteome</keyword>
<dbReference type="EMBL" id="JBHEZZ010000039">
    <property type="protein sequence ID" value="MFC1407131.1"/>
    <property type="molecule type" value="Genomic_DNA"/>
</dbReference>